<dbReference type="Gene3D" id="2.150.10.10">
    <property type="entry name" value="Serralysin-like metalloprotease, C-terminal"/>
    <property type="match status" value="4"/>
</dbReference>
<evidence type="ECO:0000313" key="5">
    <source>
        <dbReference type="EMBL" id="REG45770.1"/>
    </source>
</evidence>
<gene>
    <name evidence="5" type="ORF">ATH84_101938</name>
</gene>
<dbReference type="PANTHER" id="PTHR38340">
    <property type="entry name" value="S-LAYER PROTEIN"/>
    <property type="match status" value="1"/>
</dbReference>
<dbReference type="GO" id="GO:0005576">
    <property type="term" value="C:extracellular region"/>
    <property type="evidence" value="ECO:0007669"/>
    <property type="project" value="UniProtKB-SubCell"/>
</dbReference>
<evidence type="ECO:0000256" key="1">
    <source>
        <dbReference type="ARBA" id="ARBA00004613"/>
    </source>
</evidence>
<dbReference type="PANTHER" id="PTHR38340:SF1">
    <property type="entry name" value="S-LAYER PROTEIN"/>
    <property type="match status" value="1"/>
</dbReference>
<name>A0AAQ0HGN0_PARVE</name>
<dbReference type="Proteomes" id="UP000256794">
    <property type="component" value="Unassembled WGS sequence"/>
</dbReference>
<evidence type="ECO:0000256" key="2">
    <source>
        <dbReference type="ARBA" id="ARBA00022525"/>
    </source>
</evidence>
<dbReference type="AlphaFoldDB" id="A0AAQ0HGN0"/>
<dbReference type="InterPro" id="IPR050557">
    <property type="entry name" value="RTX_toxin/Mannuronan_C5-epim"/>
</dbReference>
<dbReference type="Pfam" id="PF00353">
    <property type="entry name" value="HemolysinCabind"/>
    <property type="match status" value="4"/>
</dbReference>
<dbReference type="PROSITE" id="PS00330">
    <property type="entry name" value="HEMOLYSIN_CALCIUM"/>
    <property type="match status" value="3"/>
</dbReference>
<evidence type="ECO:0000259" key="4">
    <source>
        <dbReference type="Pfam" id="PF17892"/>
    </source>
</evidence>
<dbReference type="RefSeq" id="WP_052095827.1">
    <property type="nucleotide sequence ID" value="NZ_CP035286.1"/>
</dbReference>
<dbReference type="Pfam" id="PF17892">
    <property type="entry name" value="Cadherin_5"/>
    <property type="match status" value="1"/>
</dbReference>
<organism evidence="5 6">
    <name type="scientific">Paracoccus versutus</name>
    <name type="common">Thiobacillus versutus</name>
    <dbReference type="NCBI Taxonomy" id="34007"/>
    <lineage>
        <taxon>Bacteria</taxon>
        <taxon>Pseudomonadati</taxon>
        <taxon>Pseudomonadota</taxon>
        <taxon>Alphaproteobacteria</taxon>
        <taxon>Rhodobacterales</taxon>
        <taxon>Paracoccaceae</taxon>
        <taxon>Paracoccus</taxon>
    </lineage>
</organism>
<dbReference type="InterPro" id="IPR001343">
    <property type="entry name" value="Hemolysn_Ca-bd"/>
</dbReference>
<feature type="region of interest" description="Disordered" evidence="3">
    <location>
        <begin position="61"/>
        <end position="114"/>
    </location>
</feature>
<proteinExistence type="predicted"/>
<comment type="caution">
    <text evidence="5">The sequence shown here is derived from an EMBL/GenBank/DDBJ whole genome shotgun (WGS) entry which is preliminary data.</text>
</comment>
<dbReference type="EMBL" id="QUMX01000019">
    <property type="protein sequence ID" value="REG45770.1"/>
    <property type="molecule type" value="Genomic_DNA"/>
</dbReference>
<reference evidence="5 6" key="1">
    <citation type="submission" date="2018-08" db="EMBL/GenBank/DDBJ databases">
        <title>Genomic Encyclopedia of Archaeal and Bacterial Type Strains, Phase II (KMG-II): from individual species to whole genera.</title>
        <authorList>
            <person name="Goeker M."/>
        </authorList>
    </citation>
    <scope>NUCLEOTIDE SEQUENCE [LARGE SCALE GENOMIC DNA]</scope>
    <source>
        <strain evidence="5 6">DSM 582</strain>
    </source>
</reference>
<feature type="domain" description="Cadherin-like" evidence="4">
    <location>
        <begin position="191"/>
        <end position="282"/>
    </location>
</feature>
<dbReference type="InterPro" id="IPR018511">
    <property type="entry name" value="Hemolysin-typ_Ca-bd_CS"/>
</dbReference>
<dbReference type="SUPFAM" id="SSF51120">
    <property type="entry name" value="beta-Roll"/>
    <property type="match status" value="3"/>
</dbReference>
<comment type="subcellular location">
    <subcellularLocation>
        <location evidence="1">Secreted</location>
    </subcellularLocation>
</comment>
<accession>A0AAQ0HGN0</accession>
<feature type="region of interest" description="Disordered" evidence="3">
    <location>
        <begin position="138"/>
        <end position="200"/>
    </location>
</feature>
<keyword evidence="6" id="KW-1185">Reference proteome</keyword>
<keyword evidence="2" id="KW-0964">Secreted</keyword>
<dbReference type="PRINTS" id="PR00313">
    <property type="entry name" value="CABNDNGRPT"/>
</dbReference>
<dbReference type="GO" id="GO:0005509">
    <property type="term" value="F:calcium ion binding"/>
    <property type="evidence" value="ECO:0007669"/>
    <property type="project" value="InterPro"/>
</dbReference>
<evidence type="ECO:0000313" key="6">
    <source>
        <dbReference type="Proteomes" id="UP000256794"/>
    </source>
</evidence>
<dbReference type="InterPro" id="IPR041690">
    <property type="entry name" value="Cadherin_5"/>
</dbReference>
<dbReference type="InterPro" id="IPR011049">
    <property type="entry name" value="Serralysin-like_metalloprot_C"/>
</dbReference>
<evidence type="ECO:0000256" key="3">
    <source>
        <dbReference type="SAM" id="MobiDB-lite"/>
    </source>
</evidence>
<feature type="compositionally biased region" description="Low complexity" evidence="3">
    <location>
        <begin position="70"/>
        <end position="93"/>
    </location>
</feature>
<protein>
    <submittedName>
        <fullName evidence="5">Hemolysin type calcium-binding protein</fullName>
    </submittedName>
</protein>
<sequence length="704" mass="72312">MIIKVKGTRSGSAETAAAERYAAKASEGEGRAPYVFGAALVWLGLYLKSIFPTWGQEETALPPQKAAQGAAEPASTAFSAAAPPRAPEGAPSATGAQPAAPVEDGPAGLAAGSVAPPKTVHVETFGLPVPWQGAPFVPPGGAAANDNHIAAPGFANPGPKGQVLPPADDGPADPKPDEDDDDGAPPPQGGNRPPRVSGPVHLADMASCAVLAIGLGQLLRHAEDPDGDMLSVHHVTASAGTVIRIDGGWEYRPEPGFSGPVTLSYEIGDGHASVTQTAHFSVFERHFIQGTDGDDNLLGGACAEDIDGGDGDDNIDAGGGNDVVQGGRGHDHIVAADGNDTVFGGDGNDVIFGGRGDDHLWGGAGDDRIFGQEGDDIIQGEAGHDLLDGGTGDDYLDGGAGNDSLHGGAGDDLLIGGAGDDLLEGGAGNDILSDGQGADVLRGGLGDDHVVAALDAADDIYDGGAGVDTLDYSAAADSLLIDLHDELASGEEIGTDTIAGFERVLAGAGDDHVIAALDGGDGSLDGGEGWDRLDYSAAEECLLIDLNAGVASGVEIGTDAIAGFEAVSGGKGDDHFILGDAPFCLEGGEGDNVFEFLAPSPPPDPGATVEARSFEIMDFKVGDRLRMSKYDLFERIIDRHEDDFEKIYGDDFDDDDIRIRFSHERDEDIDRTVIEADFNRDDIYETTITLEGRHLLVIVEQGTA</sequence>